<dbReference type="Gene3D" id="1.20.1600.10">
    <property type="entry name" value="Outer membrane efflux proteins (OEP)"/>
    <property type="match status" value="1"/>
</dbReference>
<feature type="signal peptide" evidence="1">
    <location>
        <begin position="1"/>
        <end position="21"/>
    </location>
</feature>
<protein>
    <recommendedName>
        <fullName evidence="4">Outer membrane protein TolC</fullName>
    </recommendedName>
</protein>
<evidence type="ECO:0008006" key="4">
    <source>
        <dbReference type="Google" id="ProtNLM"/>
    </source>
</evidence>
<evidence type="ECO:0000256" key="1">
    <source>
        <dbReference type="SAM" id="SignalP"/>
    </source>
</evidence>
<accession>A0A1I3MFZ5</accession>
<proteinExistence type="predicted"/>
<dbReference type="EMBL" id="FORI01000009">
    <property type="protein sequence ID" value="SFI95949.1"/>
    <property type="molecule type" value="Genomic_DNA"/>
</dbReference>
<sequence>MGKRKLLIITAMCALFSGIFAETVSDTVSLPDTTQLLLSYIENDSELKNLAIAAKKAQLSYDSTKIDKGFDITLASGNVTIKLTEDGSNISAKPSLKAKLPQASNLSAEVQTSVNSTQDDTKVSDTSVSLGVDIISTSNLSNKISLLKAERSVIEAERKLGKSVLSAEKDFYTQLKQLLNSINSIMSKQEQLYSDKIDFESVKVQGYSKTSSTYRKAELKVITNEHEIESSLHTLIHDCVVFYKKCGYDIQIDENTDLMSLVPSDIEAGTPLNILDFEKENYSSIESAKWTYKINSMERSTNKSYSLSASAGYTIDNSTTKSDTVDAGLSGTIGGLSLGAGVSMPVGGESNYPAITLSMSLTPNTFRKNSISKKQDALTEEQELLAIETAETEYETKVVETQQKLDSLLWEQKTIEQNLLMYEELEKDMASMYKQGFTSESEYLSAKTNLNSYILKKVMNQIELIMYNDDVVMNFIPNDLEVTQ</sequence>
<keyword evidence="1" id="KW-0732">Signal</keyword>
<reference evidence="3" key="1">
    <citation type="submission" date="2016-10" db="EMBL/GenBank/DDBJ databases">
        <authorList>
            <person name="Varghese N."/>
            <person name="Submissions S."/>
        </authorList>
    </citation>
    <scope>NUCLEOTIDE SEQUENCE [LARGE SCALE GENOMIC DNA]</scope>
    <source>
        <strain evidence="3">XBD1002</strain>
    </source>
</reference>
<evidence type="ECO:0000313" key="3">
    <source>
        <dbReference type="Proteomes" id="UP000182737"/>
    </source>
</evidence>
<organism evidence="2 3">
    <name type="scientific">Treponema bryantii</name>
    <dbReference type="NCBI Taxonomy" id="163"/>
    <lineage>
        <taxon>Bacteria</taxon>
        <taxon>Pseudomonadati</taxon>
        <taxon>Spirochaetota</taxon>
        <taxon>Spirochaetia</taxon>
        <taxon>Spirochaetales</taxon>
        <taxon>Treponemataceae</taxon>
        <taxon>Treponema</taxon>
    </lineage>
</organism>
<dbReference type="OrthoDB" id="355618at2"/>
<gene>
    <name evidence="2" type="ORF">SAMN04487775_10915</name>
</gene>
<dbReference type="RefSeq" id="WP_074932889.1">
    <property type="nucleotide sequence ID" value="NZ_FORI01000009.1"/>
</dbReference>
<dbReference type="Proteomes" id="UP000182737">
    <property type="component" value="Unassembled WGS sequence"/>
</dbReference>
<evidence type="ECO:0000313" key="2">
    <source>
        <dbReference type="EMBL" id="SFI95949.1"/>
    </source>
</evidence>
<keyword evidence="3" id="KW-1185">Reference proteome</keyword>
<feature type="chain" id="PRO_5010311528" description="Outer membrane protein TolC" evidence="1">
    <location>
        <begin position="22"/>
        <end position="484"/>
    </location>
</feature>
<dbReference type="SUPFAM" id="SSF56954">
    <property type="entry name" value="Outer membrane efflux proteins (OEP)"/>
    <property type="match status" value="1"/>
</dbReference>
<name>A0A1I3MFZ5_9SPIR</name>
<dbReference type="AlphaFoldDB" id="A0A1I3MFZ5"/>